<name>A0A4Z0Y8D6_9FIRM</name>
<dbReference type="InterPro" id="IPR003760">
    <property type="entry name" value="PnrA-like"/>
</dbReference>
<dbReference type="AlphaFoldDB" id="A0A4Z0Y8D6"/>
<evidence type="ECO:0000256" key="5">
    <source>
        <dbReference type="ARBA" id="ARBA00023136"/>
    </source>
</evidence>
<organism evidence="9 10">
    <name type="scientific">Caproiciproducens galactitolivorans</name>
    <dbReference type="NCBI Taxonomy" id="642589"/>
    <lineage>
        <taxon>Bacteria</taxon>
        <taxon>Bacillati</taxon>
        <taxon>Bacillota</taxon>
        <taxon>Clostridia</taxon>
        <taxon>Eubacteriales</taxon>
        <taxon>Acutalibacteraceae</taxon>
        <taxon>Caproiciproducens</taxon>
    </lineage>
</organism>
<dbReference type="SUPFAM" id="SSF53822">
    <property type="entry name" value="Periplasmic binding protein-like I"/>
    <property type="match status" value="1"/>
</dbReference>
<dbReference type="PANTHER" id="PTHR34296">
    <property type="entry name" value="TRANSCRIPTIONAL ACTIVATOR PROTEIN MED"/>
    <property type="match status" value="1"/>
</dbReference>
<keyword evidence="5" id="KW-0472">Membrane</keyword>
<protein>
    <submittedName>
        <fullName evidence="9">Membrane lipoprotein TmpC</fullName>
    </submittedName>
</protein>
<dbReference type="PROSITE" id="PS51257">
    <property type="entry name" value="PROKAR_LIPOPROTEIN"/>
    <property type="match status" value="1"/>
</dbReference>
<proteinExistence type="inferred from homology"/>
<dbReference type="Pfam" id="PF02608">
    <property type="entry name" value="Bmp"/>
    <property type="match status" value="1"/>
</dbReference>
<evidence type="ECO:0000256" key="7">
    <source>
        <dbReference type="SAM" id="SignalP"/>
    </source>
</evidence>
<dbReference type="RefSeq" id="WP_135659705.1">
    <property type="nucleotide sequence ID" value="NZ_SRMQ01000007.1"/>
</dbReference>
<evidence type="ECO:0000313" key="10">
    <source>
        <dbReference type="Proteomes" id="UP000297714"/>
    </source>
</evidence>
<comment type="subcellular location">
    <subcellularLocation>
        <location evidence="1">Cell membrane</location>
        <topology evidence="1">Lipid-anchor</topology>
    </subcellularLocation>
</comment>
<dbReference type="InterPro" id="IPR050957">
    <property type="entry name" value="BMP_lipoprotein"/>
</dbReference>
<dbReference type="EMBL" id="SRMQ01000007">
    <property type="protein sequence ID" value="TGJ76198.1"/>
    <property type="molecule type" value="Genomic_DNA"/>
</dbReference>
<evidence type="ECO:0000256" key="1">
    <source>
        <dbReference type="ARBA" id="ARBA00004193"/>
    </source>
</evidence>
<gene>
    <name evidence="9" type="primary">tmpC_2</name>
    <name evidence="9" type="ORF">CAGA_16590</name>
</gene>
<dbReference type="GO" id="GO:0005886">
    <property type="term" value="C:plasma membrane"/>
    <property type="evidence" value="ECO:0007669"/>
    <property type="project" value="UniProtKB-SubCell"/>
</dbReference>
<evidence type="ECO:0000256" key="6">
    <source>
        <dbReference type="ARBA" id="ARBA00023288"/>
    </source>
</evidence>
<dbReference type="CDD" id="cd06354">
    <property type="entry name" value="PBP1_PrnA-like"/>
    <property type="match status" value="1"/>
</dbReference>
<feature type="chain" id="PRO_5038927892" evidence="7">
    <location>
        <begin position="22"/>
        <end position="400"/>
    </location>
</feature>
<keyword evidence="3" id="KW-1003">Cell membrane</keyword>
<evidence type="ECO:0000259" key="8">
    <source>
        <dbReference type="Pfam" id="PF02608"/>
    </source>
</evidence>
<evidence type="ECO:0000256" key="4">
    <source>
        <dbReference type="ARBA" id="ARBA00022729"/>
    </source>
</evidence>
<feature type="signal peptide" evidence="7">
    <location>
        <begin position="1"/>
        <end position="21"/>
    </location>
</feature>
<keyword evidence="4 7" id="KW-0732">Signal</keyword>
<dbReference type="Gene3D" id="3.40.50.2300">
    <property type="match status" value="2"/>
</dbReference>
<comment type="caution">
    <text evidence="9">The sequence shown here is derived from an EMBL/GenBank/DDBJ whole genome shotgun (WGS) entry which is preliminary data.</text>
</comment>
<sequence>MKRTLKKVLCFAMAAMMGLSALTGCGSNTSVSSGVASTPAKSDKKIAIVCDAAGQNDNGYNQAAVNGAKEAAEKFGIQYKVVEPTNGVPAALETLADDGYNVIFSLEYDFDALIKGVGGAKPIAESYPDTTFVVFNDNPNVTSSGDVKYKNVISVMFDVHEASFLAGSLSVLVNENAKTLFADGYKFKDPASGGRAIGFIGGTNSNGITVFSYGYIQGINYMAKELGVKYDYYAKYDAGFTDSALGSTVAGTYYDKGANIVYGVAGGVGEGITSKAKEVGRLAIQVDANKDNQQPGYVLTSVLKNTNVPVVTICTALVENKLSSMENLQSYSLSSGATGITDLSEISKHIASTDAAKAKWDEIKAKIAQIESKIGSEIKVVNAQAGEKFDASACPNVNIK</sequence>
<dbReference type="OrthoDB" id="9769871at2"/>
<evidence type="ECO:0000313" key="9">
    <source>
        <dbReference type="EMBL" id="TGJ76198.1"/>
    </source>
</evidence>
<dbReference type="Proteomes" id="UP000297714">
    <property type="component" value="Unassembled WGS sequence"/>
</dbReference>
<comment type="similarity">
    <text evidence="2">Belongs to the BMP lipoprotein family.</text>
</comment>
<dbReference type="InterPro" id="IPR028082">
    <property type="entry name" value="Peripla_BP_I"/>
</dbReference>
<keyword evidence="10" id="KW-1185">Reference proteome</keyword>
<keyword evidence="6 9" id="KW-0449">Lipoprotein</keyword>
<evidence type="ECO:0000256" key="3">
    <source>
        <dbReference type="ARBA" id="ARBA00022475"/>
    </source>
</evidence>
<evidence type="ECO:0000256" key="2">
    <source>
        <dbReference type="ARBA" id="ARBA00008610"/>
    </source>
</evidence>
<reference evidence="9 10" key="1">
    <citation type="submission" date="2019-04" db="EMBL/GenBank/DDBJ databases">
        <authorList>
            <person name="Poehlein A."/>
            <person name="Bengelsdorf F.R."/>
            <person name="Duerre P."/>
            <person name="Daniel R."/>
        </authorList>
    </citation>
    <scope>NUCLEOTIDE SEQUENCE [LARGE SCALE GENOMIC DNA]</scope>
    <source>
        <strain evidence="9 10">BS-1</strain>
    </source>
</reference>
<accession>A0A4Z0Y8D6</accession>
<feature type="domain" description="ABC transporter substrate-binding protein PnrA-like" evidence="8">
    <location>
        <begin position="48"/>
        <end position="371"/>
    </location>
</feature>
<dbReference type="PANTHER" id="PTHR34296:SF2">
    <property type="entry name" value="ABC TRANSPORTER GUANOSINE-BINDING PROTEIN NUPN"/>
    <property type="match status" value="1"/>
</dbReference>